<gene>
    <name evidence="1" type="ORF">PAUS00366_LOCUS6049</name>
    <name evidence="2" type="ORF">PAUS00366_LOCUS6050</name>
</gene>
<reference evidence="2" key="1">
    <citation type="submission" date="2021-01" db="EMBL/GenBank/DDBJ databases">
        <authorList>
            <person name="Corre E."/>
            <person name="Pelletier E."/>
            <person name="Niang G."/>
            <person name="Scheremetjew M."/>
            <person name="Finn R."/>
            <person name="Kale V."/>
            <person name="Holt S."/>
            <person name="Cochrane G."/>
            <person name="Meng A."/>
            <person name="Brown T."/>
            <person name="Cohen L."/>
        </authorList>
    </citation>
    <scope>NUCLEOTIDE SEQUENCE</scope>
    <source>
        <strain evidence="2">10249 10 AB</strain>
    </source>
</reference>
<dbReference type="AlphaFoldDB" id="A0A6U9XC98"/>
<protein>
    <recommendedName>
        <fullName evidence="3">DUF4336 domain-containing protein</fullName>
    </recommendedName>
</protein>
<name>A0A6U9XC98_9STRA</name>
<proteinExistence type="predicted"/>
<dbReference type="InterPro" id="IPR025638">
    <property type="entry name" value="DUF4336"/>
</dbReference>
<dbReference type="PANTHER" id="PTHR33835">
    <property type="entry name" value="YALI0C07656P"/>
    <property type="match status" value="1"/>
</dbReference>
<dbReference type="EMBL" id="HBIX01007786">
    <property type="protein sequence ID" value="CAE0713297.1"/>
    <property type="molecule type" value="Transcribed_RNA"/>
</dbReference>
<evidence type="ECO:0008006" key="3">
    <source>
        <dbReference type="Google" id="ProtNLM"/>
    </source>
</evidence>
<dbReference type="EMBL" id="HBIX01007787">
    <property type="protein sequence ID" value="CAE0713298.1"/>
    <property type="molecule type" value="Transcribed_RNA"/>
</dbReference>
<dbReference type="PANTHER" id="PTHR33835:SF2">
    <property type="entry name" value="LYSINE-TRNA LIGASE"/>
    <property type="match status" value="1"/>
</dbReference>
<accession>A0A6U9XC98</accession>
<sequence>MEVLRSKNRLFQFLVAACLAVAAVNVNVNAFVTERVVNTAPTRLLSQASDDDINNDNDGPGLSRRQVGELTVAGLGLGISFAGTRENNPTDYGLWGVLPVGTYKTKKTLLKEIVPDTIWTLDQKFGILNVQVPIRSTVVKLKGGGLFVYNPVAATPECVDMLKELVQKHGPLKHIVVGSVALEHKAYAGVLAQKFPKADVWLAPAQYSFPVNLPNPFLGYPSSRTKTVPQRTEDAPEEWNETFDFLTLGPFKSRDGAFSETVFRHKESKTLIVTDTVLEVTEEVPEILSVDPSPLLYHARDTVTQVVENNEATRTLGWRRVALFGLFFTPSAIDIKPADVAFQERRADINPDFLGIYPWDWVRDDKASFDALTGGLLCAPILQTLILNRTPVQVLDFADAVAKWDIERIIPAHFKNDLKYNGADYRKAFTFLEATGVPKGLPKPLDGDLQFLLESEVGLLESGAIVPCPPLPGGKFTRDEIIAQTILKSLLL</sequence>
<evidence type="ECO:0000313" key="2">
    <source>
        <dbReference type="EMBL" id="CAE0713298.1"/>
    </source>
</evidence>
<organism evidence="2">
    <name type="scientific">Pseudo-nitzschia australis</name>
    <dbReference type="NCBI Taxonomy" id="44445"/>
    <lineage>
        <taxon>Eukaryota</taxon>
        <taxon>Sar</taxon>
        <taxon>Stramenopiles</taxon>
        <taxon>Ochrophyta</taxon>
        <taxon>Bacillariophyta</taxon>
        <taxon>Bacillariophyceae</taxon>
        <taxon>Bacillariophycidae</taxon>
        <taxon>Bacillariales</taxon>
        <taxon>Bacillariaceae</taxon>
        <taxon>Pseudo-nitzschia</taxon>
    </lineage>
</organism>
<evidence type="ECO:0000313" key="1">
    <source>
        <dbReference type="EMBL" id="CAE0713297.1"/>
    </source>
</evidence>
<dbReference type="Pfam" id="PF14234">
    <property type="entry name" value="DUF4336"/>
    <property type="match status" value="1"/>
</dbReference>